<dbReference type="SUPFAM" id="SSF46785">
    <property type="entry name" value="Winged helix' DNA-binding domain"/>
    <property type="match status" value="1"/>
</dbReference>
<organism evidence="1 2">
    <name type="scientific">Marinirhabdus gelatinilytica</name>
    <dbReference type="NCBI Taxonomy" id="1703343"/>
    <lineage>
        <taxon>Bacteria</taxon>
        <taxon>Pseudomonadati</taxon>
        <taxon>Bacteroidota</taxon>
        <taxon>Flavobacteriia</taxon>
        <taxon>Flavobacteriales</taxon>
        <taxon>Flavobacteriaceae</taxon>
    </lineage>
</organism>
<dbReference type="AlphaFoldDB" id="A0A370QLD8"/>
<sequence length="144" mass="15779">MFSKSCEYGIKATLFIAQKSQRGERVSLKEIAAATNSPTAFTAKILQILAKANIVNSTKGPNGGFEIEKVRLEKTSIKQIVLAIDGNQLFDGCALGLEKCNENEPCPMHEKFVIIRNQLNETLQSSTLLKVAKDLNLGLTVLKQ</sequence>
<accession>A0A370QLD8</accession>
<dbReference type="PANTHER" id="PTHR33221:SF13">
    <property type="entry name" value="TRANSCRIPTIONAL REGULATOR-RELATED"/>
    <property type="match status" value="1"/>
</dbReference>
<proteinExistence type="predicted"/>
<gene>
    <name evidence="1" type="ORF">C8D94_1011067</name>
</gene>
<dbReference type="PANTHER" id="PTHR33221">
    <property type="entry name" value="WINGED HELIX-TURN-HELIX TRANSCRIPTIONAL REGULATOR, RRF2 FAMILY"/>
    <property type="match status" value="1"/>
</dbReference>
<reference evidence="1 2" key="1">
    <citation type="submission" date="2018-07" db="EMBL/GenBank/DDBJ databases">
        <title>Genomic Encyclopedia of Type Strains, Phase IV (KMG-IV): sequencing the most valuable type-strain genomes for metagenomic binning, comparative biology and taxonomic classification.</title>
        <authorList>
            <person name="Goeker M."/>
        </authorList>
    </citation>
    <scope>NUCLEOTIDE SEQUENCE [LARGE SCALE GENOMIC DNA]</scope>
    <source>
        <strain evidence="1 2">DSM 101478</strain>
    </source>
</reference>
<dbReference type="RefSeq" id="WP_115122816.1">
    <property type="nucleotide sequence ID" value="NZ_QRAO01000001.1"/>
</dbReference>
<dbReference type="InterPro" id="IPR000944">
    <property type="entry name" value="Tscrpt_reg_Rrf2"/>
</dbReference>
<dbReference type="NCBIfam" id="TIGR00738">
    <property type="entry name" value="rrf2_super"/>
    <property type="match status" value="1"/>
</dbReference>
<dbReference type="Gene3D" id="1.10.10.10">
    <property type="entry name" value="Winged helix-like DNA-binding domain superfamily/Winged helix DNA-binding domain"/>
    <property type="match status" value="1"/>
</dbReference>
<dbReference type="Proteomes" id="UP000255317">
    <property type="component" value="Unassembled WGS sequence"/>
</dbReference>
<evidence type="ECO:0000313" key="2">
    <source>
        <dbReference type="Proteomes" id="UP000255317"/>
    </source>
</evidence>
<name>A0A370QLD8_9FLAO</name>
<keyword evidence="2" id="KW-1185">Reference proteome</keyword>
<dbReference type="GO" id="GO:0003700">
    <property type="term" value="F:DNA-binding transcription factor activity"/>
    <property type="evidence" value="ECO:0007669"/>
    <property type="project" value="TreeGrafter"/>
</dbReference>
<protein>
    <submittedName>
        <fullName evidence="1">BadM/Rrf2 family transcriptional regulator</fullName>
    </submittedName>
</protein>
<dbReference type="EMBL" id="QRAO01000001">
    <property type="protein sequence ID" value="RDK89186.1"/>
    <property type="molecule type" value="Genomic_DNA"/>
</dbReference>
<dbReference type="InterPro" id="IPR036390">
    <property type="entry name" value="WH_DNA-bd_sf"/>
</dbReference>
<dbReference type="GO" id="GO:0005829">
    <property type="term" value="C:cytosol"/>
    <property type="evidence" value="ECO:0007669"/>
    <property type="project" value="TreeGrafter"/>
</dbReference>
<dbReference type="Pfam" id="PF02082">
    <property type="entry name" value="Rrf2"/>
    <property type="match status" value="1"/>
</dbReference>
<dbReference type="PROSITE" id="PS51197">
    <property type="entry name" value="HTH_RRF2_2"/>
    <property type="match status" value="1"/>
</dbReference>
<evidence type="ECO:0000313" key="1">
    <source>
        <dbReference type="EMBL" id="RDK89186.1"/>
    </source>
</evidence>
<dbReference type="OrthoDB" id="9808360at2"/>
<dbReference type="InterPro" id="IPR036388">
    <property type="entry name" value="WH-like_DNA-bd_sf"/>
</dbReference>
<comment type="caution">
    <text evidence="1">The sequence shown here is derived from an EMBL/GenBank/DDBJ whole genome shotgun (WGS) entry which is preliminary data.</text>
</comment>